<evidence type="ECO:0000313" key="11">
    <source>
        <dbReference type="RefSeq" id="XP_026667984.1"/>
    </source>
</evidence>
<dbReference type="CDD" id="cd06747">
    <property type="entry name" value="PDZ_MYO18-like"/>
    <property type="match status" value="1"/>
</dbReference>
<dbReference type="SMART" id="SM00228">
    <property type="entry name" value="PDZ"/>
    <property type="match status" value="1"/>
</dbReference>
<evidence type="ECO:0000313" key="7">
    <source>
        <dbReference type="RefSeq" id="XP_026667980.1"/>
    </source>
</evidence>
<evidence type="ECO:0000259" key="2">
    <source>
        <dbReference type="PROSITE" id="PS50106"/>
    </source>
</evidence>
<feature type="region of interest" description="Disordered" evidence="1">
    <location>
        <begin position="216"/>
        <end position="283"/>
    </location>
</feature>
<evidence type="ECO:0000256" key="1">
    <source>
        <dbReference type="SAM" id="MobiDB-lite"/>
    </source>
</evidence>
<dbReference type="FunFam" id="2.30.42.10:FF:000059">
    <property type="entry name" value="unconventional myosin-XVIIIa isoform X1"/>
    <property type="match status" value="1"/>
</dbReference>
<protein>
    <submittedName>
        <fullName evidence="4 5">Uncharacterized protein LOC108623317 isoform X1</fullName>
    </submittedName>
</protein>
<dbReference type="RefSeq" id="XP_026667979.1">
    <property type="nucleotide sequence ID" value="XM_026812178.1"/>
</dbReference>
<dbReference type="RefSeq" id="XP_026667977.1">
    <property type="nucleotide sequence ID" value="XM_026812176.1"/>
</dbReference>
<dbReference type="RefSeq" id="XP_026667981.1">
    <property type="nucleotide sequence ID" value="XM_026812180.1"/>
</dbReference>
<dbReference type="RefSeq" id="XP_026667983.1">
    <property type="nucleotide sequence ID" value="XM_026812182.1"/>
</dbReference>
<name>A0AAJ7RZ65_9HYME</name>
<keyword evidence="3" id="KW-1185">Reference proteome</keyword>
<evidence type="ECO:0000313" key="9">
    <source>
        <dbReference type="RefSeq" id="XP_026667982.1"/>
    </source>
</evidence>
<evidence type="ECO:0000313" key="8">
    <source>
        <dbReference type="RefSeq" id="XP_026667981.1"/>
    </source>
</evidence>
<dbReference type="Pfam" id="PF00595">
    <property type="entry name" value="PDZ"/>
    <property type="match status" value="1"/>
</dbReference>
<accession>A0AAJ7RZ65</accession>
<dbReference type="KEGG" id="ccal:108623317"/>
<feature type="region of interest" description="Disordered" evidence="1">
    <location>
        <begin position="85"/>
        <end position="157"/>
    </location>
</feature>
<dbReference type="RefSeq" id="XP_026667980.1">
    <property type="nucleotide sequence ID" value="XM_026812179.1"/>
</dbReference>
<feature type="compositionally biased region" description="Polar residues" evidence="1">
    <location>
        <begin position="228"/>
        <end position="237"/>
    </location>
</feature>
<dbReference type="GeneID" id="108623317"/>
<dbReference type="InterPro" id="IPR001478">
    <property type="entry name" value="PDZ"/>
</dbReference>
<dbReference type="InterPro" id="IPR036034">
    <property type="entry name" value="PDZ_sf"/>
</dbReference>
<evidence type="ECO:0000313" key="4">
    <source>
        <dbReference type="RefSeq" id="XP_026667977.1"/>
    </source>
</evidence>
<dbReference type="RefSeq" id="XP_026667978.1">
    <property type="nucleotide sequence ID" value="XM_026812177.1"/>
</dbReference>
<dbReference type="Proteomes" id="UP000694925">
    <property type="component" value="Unplaced"/>
</dbReference>
<feature type="compositionally biased region" description="Polar residues" evidence="1">
    <location>
        <begin position="96"/>
        <end position="106"/>
    </location>
</feature>
<proteinExistence type="predicted"/>
<feature type="region of interest" description="Disordered" evidence="1">
    <location>
        <begin position="1"/>
        <end position="63"/>
    </location>
</feature>
<dbReference type="RefSeq" id="XP_026667984.1">
    <property type="nucleotide sequence ID" value="XM_026812183.1"/>
</dbReference>
<feature type="compositionally biased region" description="Basic and acidic residues" evidence="1">
    <location>
        <begin position="23"/>
        <end position="48"/>
    </location>
</feature>
<feature type="compositionally biased region" description="Low complexity" evidence="1">
    <location>
        <begin position="85"/>
        <end position="95"/>
    </location>
</feature>
<dbReference type="SUPFAM" id="SSF50156">
    <property type="entry name" value="PDZ domain-like"/>
    <property type="match status" value="1"/>
</dbReference>
<reference evidence="4 5" key="1">
    <citation type="submission" date="2025-04" db="UniProtKB">
        <authorList>
            <consortium name="RefSeq"/>
        </authorList>
    </citation>
    <scope>IDENTIFICATION</scope>
    <source>
        <tissue evidence="4 5">Whole body</tissue>
    </source>
</reference>
<evidence type="ECO:0000313" key="10">
    <source>
        <dbReference type="RefSeq" id="XP_026667983.1"/>
    </source>
</evidence>
<dbReference type="RefSeq" id="XP_026667982.1">
    <property type="nucleotide sequence ID" value="XM_026812181.1"/>
</dbReference>
<dbReference type="PROSITE" id="PS50106">
    <property type="entry name" value="PDZ"/>
    <property type="match status" value="1"/>
</dbReference>
<feature type="compositionally biased region" description="Polar residues" evidence="1">
    <location>
        <begin position="253"/>
        <end position="273"/>
    </location>
</feature>
<organism evidence="3 7">
    <name type="scientific">Ceratina calcarata</name>
    <dbReference type="NCBI Taxonomy" id="156304"/>
    <lineage>
        <taxon>Eukaryota</taxon>
        <taxon>Metazoa</taxon>
        <taxon>Ecdysozoa</taxon>
        <taxon>Arthropoda</taxon>
        <taxon>Hexapoda</taxon>
        <taxon>Insecta</taxon>
        <taxon>Pterygota</taxon>
        <taxon>Neoptera</taxon>
        <taxon>Endopterygota</taxon>
        <taxon>Hymenoptera</taxon>
        <taxon>Apocrita</taxon>
        <taxon>Aculeata</taxon>
        <taxon>Apoidea</taxon>
        <taxon>Anthophila</taxon>
        <taxon>Apidae</taxon>
        <taxon>Ceratina</taxon>
        <taxon>Zadontomerus</taxon>
    </lineage>
</organism>
<sequence>MFNFMKKAAEKDDKEKRKREKKERKDVKKRDRGSMSAEELLRLDEVRRSLKIPGRRKEKEKLPSGITADYSASFFAYLDRDLLENSQNSSNSSQNPRTGNSWTNRTPDGLTQSDSSETSLTSLTITSSGSANASGQGRNLPPLPPKPPKRGILKGPRLSVSNTVNSLSEEVHLPNGNENSYQEASNLLVRNTLQNEVIAYQNVPAHLSATFANSVKEEGCSEEEPGQGSWQVSPQRTQQQQQHQHQSDKLLQVVTSASPSADSLTDTTNSSFATPPFSLSPVGESQGLLRWRSSASFEDQGVDLQLPEIVSLDLPEPRELTIQRQPPPRNDFGFSLRRAVIVERTASGETQMRPVTFAEPGSLQHNNDTGLLPGDRLIEINGINVDDKSREEIIDLIKGSVNSVTVKVQPVAELSELSRRGGSDGRQVELADMNIRSGTLRRSGSLRFHQNMRMEEGWDDSSVIRTPQERKWRRITAEIEQRQPRDKPPRDLKILGLKNPSLKNQKWNRKNGKSKPKPIVDIVEWEELLELALAKKIVKRNSRNGEDVLDDGANRREAVAKGVEGECMKRLEVLLENRLPPRNDEVCHYVKPGYLRCVGMRGRNTMKAKYARIVWDKLRFR</sequence>
<evidence type="ECO:0000313" key="5">
    <source>
        <dbReference type="RefSeq" id="XP_026667978.1"/>
    </source>
</evidence>
<evidence type="ECO:0000313" key="3">
    <source>
        <dbReference type="Proteomes" id="UP000694925"/>
    </source>
</evidence>
<dbReference type="AlphaFoldDB" id="A0AAJ7RZ65"/>
<feature type="domain" description="PDZ" evidence="2">
    <location>
        <begin position="319"/>
        <end position="412"/>
    </location>
</feature>
<dbReference type="Gene3D" id="2.30.42.10">
    <property type="match status" value="1"/>
</dbReference>
<evidence type="ECO:0000313" key="6">
    <source>
        <dbReference type="RefSeq" id="XP_026667979.1"/>
    </source>
</evidence>
<feature type="compositionally biased region" description="Low complexity" evidence="1">
    <location>
        <begin position="110"/>
        <end position="130"/>
    </location>
</feature>
<gene>
    <name evidence="4 5 6 7 8 9 10 11" type="primary">LOC108623317</name>
</gene>